<dbReference type="InterPro" id="IPR011961">
    <property type="entry name" value="RimM"/>
</dbReference>
<evidence type="ECO:0000256" key="4">
    <source>
        <dbReference type="ARBA" id="ARBA00023186"/>
    </source>
</evidence>
<dbReference type="PANTHER" id="PTHR33692:SF1">
    <property type="entry name" value="RIBOSOME MATURATION FACTOR RIMM"/>
    <property type="match status" value="1"/>
</dbReference>
<keyword evidence="4" id="KW-0143">Chaperone</keyword>
<dbReference type="Gene3D" id="2.30.30.240">
    <property type="entry name" value="PRC-barrel domain"/>
    <property type="match status" value="1"/>
</dbReference>
<dbReference type="EMBL" id="CAFBPF010000214">
    <property type="protein sequence ID" value="CAB5023621.1"/>
    <property type="molecule type" value="Genomic_DNA"/>
</dbReference>
<feature type="domain" description="Ribosome maturation factor RimM PRC barrel" evidence="6">
    <location>
        <begin position="107"/>
        <end position="152"/>
    </location>
</feature>
<dbReference type="GO" id="GO:0043022">
    <property type="term" value="F:ribosome binding"/>
    <property type="evidence" value="ECO:0007669"/>
    <property type="project" value="InterPro"/>
</dbReference>
<sequence length="177" mass="18790">MPRDDASTSDPIGRLQVGRIGRAHGLKGEVAFALISDRTERVAPGAILHTGSRSLTVSASRPHQDRWLLSFKEIKDRTAAEELLGEFVMADPLDASELEDGENVIWVHELVGAEVRDISGALLGPVVAVEDNPASALMVVSINGDEVLVPVVFIVENSPGVVVINPPDGLLDLGKSS</sequence>
<keyword evidence="1" id="KW-0963">Cytoplasm</keyword>
<dbReference type="HAMAP" id="MF_00014">
    <property type="entry name" value="Ribosome_mat_RimM"/>
    <property type="match status" value="1"/>
</dbReference>
<accession>A0A6J7R2Q4</accession>
<proteinExistence type="inferred from homology"/>
<evidence type="ECO:0000256" key="3">
    <source>
        <dbReference type="ARBA" id="ARBA00022552"/>
    </source>
</evidence>
<keyword evidence="3" id="KW-0698">rRNA processing</keyword>
<dbReference type="SUPFAM" id="SSF50346">
    <property type="entry name" value="PRC-barrel domain"/>
    <property type="match status" value="1"/>
</dbReference>
<dbReference type="AlphaFoldDB" id="A0A6J7R2Q4"/>
<keyword evidence="2" id="KW-0690">Ribosome biogenesis</keyword>
<dbReference type="GO" id="GO:0005840">
    <property type="term" value="C:ribosome"/>
    <property type="evidence" value="ECO:0007669"/>
    <property type="project" value="InterPro"/>
</dbReference>
<dbReference type="PANTHER" id="PTHR33692">
    <property type="entry name" value="RIBOSOME MATURATION FACTOR RIMM"/>
    <property type="match status" value="1"/>
</dbReference>
<evidence type="ECO:0000259" key="6">
    <source>
        <dbReference type="Pfam" id="PF24986"/>
    </source>
</evidence>
<dbReference type="Pfam" id="PF24986">
    <property type="entry name" value="PRC_RimM"/>
    <property type="match status" value="1"/>
</dbReference>
<dbReference type="Gene3D" id="2.40.30.60">
    <property type="entry name" value="RimM"/>
    <property type="match status" value="1"/>
</dbReference>
<organism evidence="7">
    <name type="scientific">freshwater metagenome</name>
    <dbReference type="NCBI Taxonomy" id="449393"/>
    <lineage>
        <taxon>unclassified sequences</taxon>
        <taxon>metagenomes</taxon>
        <taxon>ecological metagenomes</taxon>
    </lineage>
</organism>
<evidence type="ECO:0000259" key="5">
    <source>
        <dbReference type="Pfam" id="PF01782"/>
    </source>
</evidence>
<dbReference type="InterPro" id="IPR011033">
    <property type="entry name" value="PRC_barrel-like_sf"/>
</dbReference>
<dbReference type="InterPro" id="IPR009000">
    <property type="entry name" value="Transl_B-barrel_sf"/>
</dbReference>
<dbReference type="InterPro" id="IPR002676">
    <property type="entry name" value="RimM_N"/>
</dbReference>
<gene>
    <name evidence="7" type="ORF">UFOPK4071_01371</name>
</gene>
<name>A0A6J7R2Q4_9ZZZZ</name>
<dbReference type="InterPro" id="IPR036976">
    <property type="entry name" value="RimM_N_sf"/>
</dbReference>
<dbReference type="SUPFAM" id="SSF50447">
    <property type="entry name" value="Translation proteins"/>
    <property type="match status" value="1"/>
</dbReference>
<evidence type="ECO:0000313" key="7">
    <source>
        <dbReference type="EMBL" id="CAB5023621.1"/>
    </source>
</evidence>
<reference evidence="7" key="1">
    <citation type="submission" date="2020-05" db="EMBL/GenBank/DDBJ databases">
        <authorList>
            <person name="Chiriac C."/>
            <person name="Salcher M."/>
            <person name="Ghai R."/>
            <person name="Kavagutti S V."/>
        </authorList>
    </citation>
    <scope>NUCLEOTIDE SEQUENCE</scope>
</reference>
<evidence type="ECO:0000256" key="1">
    <source>
        <dbReference type="ARBA" id="ARBA00022490"/>
    </source>
</evidence>
<evidence type="ECO:0000256" key="2">
    <source>
        <dbReference type="ARBA" id="ARBA00022517"/>
    </source>
</evidence>
<dbReference type="NCBIfam" id="TIGR02273">
    <property type="entry name" value="16S_RimM"/>
    <property type="match status" value="1"/>
</dbReference>
<dbReference type="Pfam" id="PF01782">
    <property type="entry name" value="RimM"/>
    <property type="match status" value="1"/>
</dbReference>
<dbReference type="GO" id="GO:0006364">
    <property type="term" value="P:rRNA processing"/>
    <property type="evidence" value="ECO:0007669"/>
    <property type="project" value="UniProtKB-KW"/>
</dbReference>
<feature type="domain" description="RimM N-terminal" evidence="5">
    <location>
        <begin position="16"/>
        <end position="90"/>
    </location>
</feature>
<protein>
    <submittedName>
        <fullName evidence="7">Unannotated protein</fullName>
    </submittedName>
</protein>
<dbReference type="InterPro" id="IPR056792">
    <property type="entry name" value="PRC_RimM"/>
</dbReference>